<feature type="chain" id="PRO_5047077613" description="Fimbrial protein" evidence="2">
    <location>
        <begin position="23"/>
        <end position="409"/>
    </location>
</feature>
<evidence type="ECO:0000256" key="2">
    <source>
        <dbReference type="SAM" id="SignalP"/>
    </source>
</evidence>
<dbReference type="RefSeq" id="WP_309206047.1">
    <property type="nucleotide sequence ID" value="NZ_CP133586.1"/>
</dbReference>
<accession>A0ABY9PS93</accession>
<feature type="signal peptide" evidence="2">
    <location>
        <begin position="1"/>
        <end position="22"/>
    </location>
</feature>
<dbReference type="EMBL" id="CP133586">
    <property type="protein sequence ID" value="WMT15814.1"/>
    <property type="molecule type" value="Genomic_DNA"/>
</dbReference>
<name>A0ABY9PS93_SERFO</name>
<reference evidence="3 4" key="1">
    <citation type="submission" date="2023-08" db="EMBL/GenBank/DDBJ databases">
        <title>Complete Genome and Methylome dissection of Serratia fonticola NEB369.</title>
        <authorList>
            <person name="Fomenkov A."/>
            <person name="Roberts R.D."/>
        </authorList>
    </citation>
    <scope>NUCLEOTIDE SEQUENCE [LARGE SCALE GENOMIC DNA]</scope>
    <source>
        <strain evidence="3 4">NEB369</strain>
    </source>
</reference>
<evidence type="ECO:0008006" key="5">
    <source>
        <dbReference type="Google" id="ProtNLM"/>
    </source>
</evidence>
<gene>
    <name evidence="3" type="ORF">RFB13_05660</name>
</gene>
<keyword evidence="4" id="KW-1185">Reference proteome</keyword>
<keyword evidence="2" id="KW-0732">Signal</keyword>
<protein>
    <recommendedName>
        <fullName evidence="5">Fimbrial protein</fullName>
    </recommendedName>
</protein>
<sequence>MIKQILGLILSVGSLFFSTAYAWDFDDQMFVACLWEPDTVLFTTPNLFDITRTQVVLETVKDGCWENSEGETECSYKQVWRFPSKLYATTSTAKVSCVNFGNKTEQLSLSFYNAVPKPNSLIWKNLTLSISGAGAQRTVSNIDQKWEPQYIDWIQGSLAPCSKNCSDFLTATPRFTRALTLQISVQPSIKSIDRYDNQSPFYDLQEDLGRLWMTVNQQPTWSPGGAYVDICGLDGKNECISPPPPEGGNGGGGGGPPKPPLKQCTLTVVTPDVVVFQPISSDDLSRGRVRSEDFTMTVTKGPEQSLPCIGSAYNLPGEIKTQGGYSIGPTFWGINHSSGTPQGIGLRLYDLGKGSYLRFNSRYPSFISDISTISESKRIRAEISATTKDLKKIKDGTYSQVLTFEVVMP</sequence>
<evidence type="ECO:0000256" key="1">
    <source>
        <dbReference type="SAM" id="MobiDB-lite"/>
    </source>
</evidence>
<organism evidence="3 4">
    <name type="scientific">Serratia fonticola</name>
    <dbReference type="NCBI Taxonomy" id="47917"/>
    <lineage>
        <taxon>Bacteria</taxon>
        <taxon>Pseudomonadati</taxon>
        <taxon>Pseudomonadota</taxon>
        <taxon>Gammaproteobacteria</taxon>
        <taxon>Enterobacterales</taxon>
        <taxon>Yersiniaceae</taxon>
        <taxon>Serratia</taxon>
    </lineage>
</organism>
<evidence type="ECO:0000313" key="3">
    <source>
        <dbReference type="EMBL" id="WMT15814.1"/>
    </source>
</evidence>
<feature type="region of interest" description="Disordered" evidence="1">
    <location>
        <begin position="238"/>
        <end position="260"/>
    </location>
</feature>
<proteinExistence type="predicted"/>
<dbReference type="Proteomes" id="UP001235341">
    <property type="component" value="Chromosome"/>
</dbReference>
<evidence type="ECO:0000313" key="4">
    <source>
        <dbReference type="Proteomes" id="UP001235341"/>
    </source>
</evidence>